<keyword evidence="8" id="KW-1185">Reference proteome</keyword>
<dbReference type="InterPro" id="IPR011990">
    <property type="entry name" value="TPR-like_helical_dom_sf"/>
</dbReference>
<feature type="transmembrane region" description="Helical" evidence="5">
    <location>
        <begin position="373"/>
        <end position="393"/>
    </location>
</feature>
<name>A0ABR7Q3V1_9FLAO</name>
<dbReference type="InterPro" id="IPR009057">
    <property type="entry name" value="Homeodomain-like_sf"/>
</dbReference>
<keyword evidence="2" id="KW-0238">DNA-binding</keyword>
<sequence length="562" mass="66142">MAKYSYKELNKFYLKYLYNESNKAKIYADKLFENAQKKNDSLKLFYAYRRYAVLENNKGNHDQAVEYIETARDIATTQLKDRNLEVLSIFLKGKILYDYGKYEEAFENYSIAYSFYKDSNPRMTYMVSHNIALVENILGDQEAALKILLKNYNYYNSFSEEERKSNSYSYSYLSTLIALTDTYVKYAANEEDLKKSLLDSAEIYNEIGLKESLRVDNVSRYIYFLTEYGIINHEKGEYQKAISELNIAERKAIQQGEKVLLTSIYYYIGVSYKKLGQEEKAIDFLRKTDSVSQKNVANYILLDRTYYTLTDFYSKKGDGKNTLKYWELYKENRKINEHVSKSVKSAIRDHDMEKLEDQIKRLIADQEEKENNYTVALIIIIVLIFLFLLFLVYSKGKQRQNEAKFQNLLKELKTKKEIVPVKKEKSKPTLTIDEEKIQQILTALDKFEQKKLFLDVNCDLAFVAKKVKTNKAYLSKVIHSEKQQKFIQYITNLRITFALEKLKEDKLFRSYDIKSIASELGFKSPDSFSRAFKSKTGIYPSYYIKNINKINTSEDIQEPLIR</sequence>
<dbReference type="EMBL" id="JACGWS010000001">
    <property type="protein sequence ID" value="MBC8753239.1"/>
    <property type="molecule type" value="Genomic_DNA"/>
</dbReference>
<evidence type="ECO:0000256" key="3">
    <source>
        <dbReference type="ARBA" id="ARBA00023163"/>
    </source>
</evidence>
<keyword evidence="4" id="KW-0802">TPR repeat</keyword>
<evidence type="ECO:0000256" key="4">
    <source>
        <dbReference type="PROSITE-ProRule" id="PRU00339"/>
    </source>
</evidence>
<reference evidence="7 8" key="1">
    <citation type="submission" date="2020-07" db="EMBL/GenBank/DDBJ databases">
        <title>Description of Kordia aestuariivivens sp. nov., isolated from a tidal flat.</title>
        <authorList>
            <person name="Park S."/>
            <person name="Yoon J.-H."/>
        </authorList>
    </citation>
    <scope>NUCLEOTIDE SEQUENCE [LARGE SCALE GENOMIC DNA]</scope>
    <source>
        <strain evidence="7 8">YSTF-M3</strain>
    </source>
</reference>
<dbReference type="Proteomes" id="UP000619238">
    <property type="component" value="Unassembled WGS sequence"/>
</dbReference>
<keyword evidence="3" id="KW-0804">Transcription</keyword>
<proteinExistence type="predicted"/>
<evidence type="ECO:0000313" key="7">
    <source>
        <dbReference type="EMBL" id="MBC8753239.1"/>
    </source>
</evidence>
<dbReference type="RefSeq" id="WP_187560279.1">
    <property type="nucleotide sequence ID" value="NZ_JACGWS010000001.1"/>
</dbReference>
<evidence type="ECO:0000256" key="2">
    <source>
        <dbReference type="ARBA" id="ARBA00023125"/>
    </source>
</evidence>
<dbReference type="Pfam" id="PF12833">
    <property type="entry name" value="HTH_18"/>
    <property type="match status" value="1"/>
</dbReference>
<evidence type="ECO:0000313" key="8">
    <source>
        <dbReference type="Proteomes" id="UP000619238"/>
    </source>
</evidence>
<evidence type="ECO:0000259" key="6">
    <source>
        <dbReference type="PROSITE" id="PS01124"/>
    </source>
</evidence>
<feature type="repeat" description="TPR" evidence="4">
    <location>
        <begin position="262"/>
        <end position="295"/>
    </location>
</feature>
<dbReference type="SUPFAM" id="SSF46689">
    <property type="entry name" value="Homeodomain-like"/>
    <property type="match status" value="1"/>
</dbReference>
<dbReference type="SMART" id="SM00342">
    <property type="entry name" value="HTH_ARAC"/>
    <property type="match status" value="1"/>
</dbReference>
<evidence type="ECO:0000256" key="5">
    <source>
        <dbReference type="SAM" id="Phobius"/>
    </source>
</evidence>
<keyword evidence="5" id="KW-0472">Membrane</keyword>
<dbReference type="InterPro" id="IPR019734">
    <property type="entry name" value="TPR_rpt"/>
</dbReference>
<organism evidence="7 8">
    <name type="scientific">Kordia aestuariivivens</name>
    <dbReference type="NCBI Taxonomy" id="2759037"/>
    <lineage>
        <taxon>Bacteria</taxon>
        <taxon>Pseudomonadati</taxon>
        <taxon>Bacteroidota</taxon>
        <taxon>Flavobacteriia</taxon>
        <taxon>Flavobacteriales</taxon>
        <taxon>Flavobacteriaceae</taxon>
        <taxon>Kordia</taxon>
    </lineage>
</organism>
<dbReference type="InterPro" id="IPR018060">
    <property type="entry name" value="HTH_AraC"/>
</dbReference>
<protein>
    <submittedName>
        <fullName evidence="7">Helix-turn-helix domain-containing protein</fullName>
    </submittedName>
</protein>
<dbReference type="Gene3D" id="1.25.40.10">
    <property type="entry name" value="Tetratricopeptide repeat domain"/>
    <property type="match status" value="2"/>
</dbReference>
<feature type="domain" description="HTH araC/xylS-type" evidence="6">
    <location>
        <begin position="438"/>
        <end position="546"/>
    </location>
</feature>
<dbReference type="PANTHER" id="PTHR43280">
    <property type="entry name" value="ARAC-FAMILY TRANSCRIPTIONAL REGULATOR"/>
    <property type="match status" value="1"/>
</dbReference>
<dbReference type="PROSITE" id="PS01124">
    <property type="entry name" value="HTH_ARAC_FAMILY_2"/>
    <property type="match status" value="1"/>
</dbReference>
<keyword evidence="1" id="KW-0805">Transcription regulation</keyword>
<dbReference type="SMART" id="SM00028">
    <property type="entry name" value="TPR"/>
    <property type="match status" value="3"/>
</dbReference>
<dbReference type="Gene3D" id="1.10.10.60">
    <property type="entry name" value="Homeodomain-like"/>
    <property type="match status" value="2"/>
</dbReference>
<dbReference type="SUPFAM" id="SSF48452">
    <property type="entry name" value="TPR-like"/>
    <property type="match status" value="2"/>
</dbReference>
<keyword evidence="5" id="KW-1133">Transmembrane helix</keyword>
<accession>A0ABR7Q3V1</accession>
<evidence type="ECO:0000256" key="1">
    <source>
        <dbReference type="ARBA" id="ARBA00023015"/>
    </source>
</evidence>
<keyword evidence="5" id="KW-0812">Transmembrane</keyword>
<dbReference type="PANTHER" id="PTHR43280:SF2">
    <property type="entry name" value="HTH-TYPE TRANSCRIPTIONAL REGULATOR EXSA"/>
    <property type="match status" value="1"/>
</dbReference>
<gene>
    <name evidence="7" type="ORF">H2O64_01065</name>
</gene>
<comment type="caution">
    <text evidence="7">The sequence shown here is derived from an EMBL/GenBank/DDBJ whole genome shotgun (WGS) entry which is preliminary data.</text>
</comment>
<dbReference type="PROSITE" id="PS50005">
    <property type="entry name" value="TPR"/>
    <property type="match status" value="1"/>
</dbReference>